<dbReference type="AlphaFoldDB" id="A0A914CED3"/>
<feature type="region of interest" description="Disordered" evidence="7">
    <location>
        <begin position="1"/>
        <end position="23"/>
    </location>
</feature>
<organism evidence="8 9">
    <name type="scientific">Acrobeloides nanus</name>
    <dbReference type="NCBI Taxonomy" id="290746"/>
    <lineage>
        <taxon>Eukaryota</taxon>
        <taxon>Metazoa</taxon>
        <taxon>Ecdysozoa</taxon>
        <taxon>Nematoda</taxon>
        <taxon>Chromadorea</taxon>
        <taxon>Rhabditida</taxon>
        <taxon>Tylenchina</taxon>
        <taxon>Cephalobomorpha</taxon>
        <taxon>Cephaloboidea</taxon>
        <taxon>Cephalobidae</taxon>
        <taxon>Acrobeloides</taxon>
    </lineage>
</organism>
<evidence type="ECO:0000313" key="9">
    <source>
        <dbReference type="WBParaSite" id="ACRNAN_Path_884.g3401.t1"/>
    </source>
</evidence>
<protein>
    <submittedName>
        <fullName evidence="9">EIF-4F 25 kDa subunit</fullName>
    </submittedName>
</protein>
<dbReference type="GO" id="GO:0000340">
    <property type="term" value="F:RNA 7-methylguanosine cap binding"/>
    <property type="evidence" value="ECO:0007669"/>
    <property type="project" value="TreeGrafter"/>
</dbReference>
<keyword evidence="2 6" id="KW-0396">Initiation factor</keyword>
<dbReference type="PANTHER" id="PTHR11960">
    <property type="entry name" value="EUKARYOTIC TRANSLATION INITIATION FACTOR 4E RELATED"/>
    <property type="match status" value="1"/>
</dbReference>
<dbReference type="GO" id="GO:0016281">
    <property type="term" value="C:eukaryotic translation initiation factor 4F complex"/>
    <property type="evidence" value="ECO:0007669"/>
    <property type="project" value="TreeGrafter"/>
</dbReference>
<evidence type="ECO:0000256" key="3">
    <source>
        <dbReference type="ARBA" id="ARBA00022845"/>
    </source>
</evidence>
<dbReference type="PANTHER" id="PTHR11960:SF8">
    <property type="entry name" value="EUKARYOTIC TRANSLATION INITIATION FACTOR 4E1-RELATED"/>
    <property type="match status" value="1"/>
</dbReference>
<evidence type="ECO:0000256" key="6">
    <source>
        <dbReference type="RuleBase" id="RU004374"/>
    </source>
</evidence>
<keyword evidence="5 6" id="KW-0648">Protein biosynthesis</keyword>
<keyword evidence="3" id="KW-0810">Translation regulation</keyword>
<name>A0A914CED3_9BILA</name>
<dbReference type="Gene3D" id="3.30.760.10">
    <property type="entry name" value="RNA Cap, Translation Initiation Factor Eif4e"/>
    <property type="match status" value="1"/>
</dbReference>
<feature type="compositionally biased region" description="Basic and acidic residues" evidence="7">
    <location>
        <begin position="8"/>
        <end position="18"/>
    </location>
</feature>
<dbReference type="Proteomes" id="UP000887540">
    <property type="component" value="Unplaced"/>
</dbReference>
<dbReference type="Pfam" id="PF01652">
    <property type="entry name" value="IF4E"/>
    <property type="match status" value="1"/>
</dbReference>
<dbReference type="InterPro" id="IPR023398">
    <property type="entry name" value="TIF_eIF4e-like"/>
</dbReference>
<dbReference type="WBParaSite" id="ACRNAN_Path_884.g3401.t1">
    <property type="protein sequence ID" value="ACRNAN_Path_884.g3401.t1"/>
    <property type="gene ID" value="ACRNAN_Path_884.g3401"/>
</dbReference>
<evidence type="ECO:0000256" key="7">
    <source>
        <dbReference type="SAM" id="MobiDB-lite"/>
    </source>
</evidence>
<dbReference type="GO" id="GO:0003743">
    <property type="term" value="F:translation initiation factor activity"/>
    <property type="evidence" value="ECO:0007669"/>
    <property type="project" value="UniProtKB-KW"/>
</dbReference>
<evidence type="ECO:0000256" key="2">
    <source>
        <dbReference type="ARBA" id="ARBA00022540"/>
    </source>
</evidence>
<reference evidence="9" key="1">
    <citation type="submission" date="2022-11" db="UniProtKB">
        <authorList>
            <consortium name="WormBaseParasite"/>
        </authorList>
    </citation>
    <scope>IDENTIFICATION</scope>
</reference>
<keyword evidence="4 6" id="KW-0694">RNA-binding</keyword>
<accession>A0A914CED3</accession>
<evidence type="ECO:0000256" key="1">
    <source>
        <dbReference type="ARBA" id="ARBA00009860"/>
    </source>
</evidence>
<evidence type="ECO:0000256" key="5">
    <source>
        <dbReference type="ARBA" id="ARBA00022917"/>
    </source>
</evidence>
<keyword evidence="8" id="KW-1185">Reference proteome</keyword>
<comment type="similarity">
    <text evidence="1 6">Belongs to the eukaryotic initiation factor 4E family.</text>
</comment>
<dbReference type="GO" id="GO:0006417">
    <property type="term" value="P:regulation of translation"/>
    <property type="evidence" value="ECO:0007669"/>
    <property type="project" value="UniProtKB-KW"/>
</dbReference>
<dbReference type="InterPro" id="IPR001040">
    <property type="entry name" value="TIF_eIF_4E"/>
</dbReference>
<sequence>MSLSKLDMNNREENHVEESNGVDVSDNIHGEVTIITPPPSVTATSLLTKHHPLKHRWTLWFLNDKKNLEWTERLKQVCTFTSAEEFWSIYDNIRPPSCQVGCDYNLFKEGIEPMWEVPLNREGGRLVIVLERKNSDLLDVMWLDLLLALIGEQFGKDTESICGAVCNIRNKGSKISLWTTNSSDDDTNKRIGEVMKAQIVMPRCTPGSKPFVQIRYEDHKAVQQKTSSIVPVKFVL</sequence>
<dbReference type="SUPFAM" id="SSF55418">
    <property type="entry name" value="eIF4e-like"/>
    <property type="match status" value="1"/>
</dbReference>
<evidence type="ECO:0000256" key="4">
    <source>
        <dbReference type="ARBA" id="ARBA00022884"/>
    </source>
</evidence>
<proteinExistence type="inferred from homology"/>
<evidence type="ECO:0000313" key="8">
    <source>
        <dbReference type="Proteomes" id="UP000887540"/>
    </source>
</evidence>